<dbReference type="Gene3D" id="3.40.50.150">
    <property type="entry name" value="Vaccinia Virus protein VP39"/>
    <property type="match status" value="1"/>
</dbReference>
<dbReference type="HOGENOM" id="CLU_1217630_0_0_2"/>
<evidence type="ECO:0000259" key="1">
    <source>
        <dbReference type="Pfam" id="PF08241"/>
    </source>
</evidence>
<dbReference type="InterPro" id="IPR029063">
    <property type="entry name" value="SAM-dependent_MTases_sf"/>
</dbReference>
<proteinExistence type="predicted"/>
<protein>
    <submittedName>
        <fullName evidence="2">Methyltransferase type 11</fullName>
    </submittedName>
</protein>
<sequence>MEQECGEKTREIIEETAGFFRNIGRYRSTGWRNKWILKAARGRVLDLGAGPGFYLWDLKAYGRVDGVVLLDLIYDAEWFKPELDEETIIVKGDMLSPPFKASSFDTVLMLASLHHIPYRECRLLVLRNVAKLLRSGGILVLTVWSPLEFKMPLEKRGDGFMLSSRDGKRFYYFYTLDELLRDVGEAGFTILEHRYFIENPGKPSLTRNILVVAEKQATFQG</sequence>
<keyword evidence="2" id="KW-0489">Methyltransferase</keyword>
<dbReference type="RefSeq" id="WP_014767511.1">
    <property type="nucleotide sequence ID" value="NC_018001.1"/>
</dbReference>
<dbReference type="GeneID" id="13061084"/>
<dbReference type="Pfam" id="PF08241">
    <property type="entry name" value="Methyltransf_11"/>
    <property type="match status" value="1"/>
</dbReference>
<accession>I3XRN6</accession>
<dbReference type="OrthoDB" id="18536at2157"/>
<dbReference type="GO" id="GO:0008757">
    <property type="term" value="F:S-adenosylmethionine-dependent methyltransferase activity"/>
    <property type="evidence" value="ECO:0007669"/>
    <property type="project" value="InterPro"/>
</dbReference>
<dbReference type="PANTHER" id="PTHR42912">
    <property type="entry name" value="METHYLTRANSFERASE"/>
    <property type="match status" value="1"/>
</dbReference>
<dbReference type="KEGG" id="dfd:Desfe_0711"/>
<dbReference type="GO" id="GO:0032259">
    <property type="term" value="P:methylation"/>
    <property type="evidence" value="ECO:0007669"/>
    <property type="project" value="UniProtKB-KW"/>
</dbReference>
<dbReference type="Proteomes" id="UP000006175">
    <property type="component" value="Chromosome"/>
</dbReference>
<dbReference type="PANTHER" id="PTHR42912:SF93">
    <property type="entry name" value="N6-ADENOSINE-METHYLTRANSFERASE TMT1A"/>
    <property type="match status" value="1"/>
</dbReference>
<dbReference type="InterPro" id="IPR050508">
    <property type="entry name" value="Methyltransf_Superfamily"/>
</dbReference>
<evidence type="ECO:0000313" key="2">
    <source>
        <dbReference type="EMBL" id="AFL66610.1"/>
    </source>
</evidence>
<gene>
    <name evidence="2" type="ORF">Desfe_0711</name>
</gene>
<name>I3XRN6_DESAM</name>
<evidence type="ECO:0000313" key="3">
    <source>
        <dbReference type="Proteomes" id="UP000006175"/>
    </source>
</evidence>
<keyword evidence="2" id="KW-0808">Transferase</keyword>
<organism evidence="2 3">
    <name type="scientific">Desulfurococcus amylolyticus DSM 16532</name>
    <dbReference type="NCBI Taxonomy" id="768672"/>
    <lineage>
        <taxon>Archaea</taxon>
        <taxon>Thermoproteota</taxon>
        <taxon>Thermoprotei</taxon>
        <taxon>Desulfurococcales</taxon>
        <taxon>Desulfurococcaceae</taxon>
        <taxon>Desulfurococcus</taxon>
    </lineage>
</organism>
<dbReference type="CDD" id="cd02440">
    <property type="entry name" value="AdoMet_MTases"/>
    <property type="match status" value="1"/>
</dbReference>
<keyword evidence="3" id="KW-1185">Reference proteome</keyword>
<dbReference type="InterPro" id="IPR013216">
    <property type="entry name" value="Methyltransf_11"/>
</dbReference>
<dbReference type="AlphaFoldDB" id="I3XRN6"/>
<dbReference type="SUPFAM" id="SSF53335">
    <property type="entry name" value="S-adenosyl-L-methionine-dependent methyltransferases"/>
    <property type="match status" value="1"/>
</dbReference>
<dbReference type="EMBL" id="CP003321">
    <property type="protein sequence ID" value="AFL66610.1"/>
    <property type="molecule type" value="Genomic_DNA"/>
</dbReference>
<dbReference type="eggNOG" id="arCOG04583">
    <property type="taxonomic scope" value="Archaea"/>
</dbReference>
<reference evidence="2 3" key="1">
    <citation type="journal article" date="2012" name="J. Bacteriol.">
        <title>Complete Genome Sequence of Desulfurococcus fermentans, a Hyperthermophilic Cellulolytic Crenarchaeon Isolated from a Freshwater Hot Spring in Kamchatka, Russia.</title>
        <authorList>
            <person name="Susanti D."/>
            <person name="Johnson E.F."/>
            <person name="Rodriguez J.R."/>
            <person name="Anderson I."/>
            <person name="Perevalova A.A."/>
            <person name="Kyrpides N."/>
            <person name="Lucas S."/>
            <person name="Han J."/>
            <person name="Lapidus A."/>
            <person name="Cheng J.F."/>
            <person name="Goodwin L."/>
            <person name="Pitluck S."/>
            <person name="Mavrommatis K."/>
            <person name="Peters L."/>
            <person name="Land M.L."/>
            <person name="Hauser L."/>
            <person name="Gopalan V."/>
            <person name="Chan P.P."/>
            <person name="Lowe T.M."/>
            <person name="Atomi H."/>
            <person name="Bonch-Osmolovskaya E.A."/>
            <person name="Woyke T."/>
            <person name="Mukhopadhyay B."/>
        </authorList>
    </citation>
    <scope>NUCLEOTIDE SEQUENCE [LARGE SCALE GENOMIC DNA]</scope>
    <source>
        <strain evidence="2 3">DSM 16532</strain>
    </source>
</reference>
<feature type="domain" description="Methyltransferase type 11" evidence="1">
    <location>
        <begin position="45"/>
        <end position="141"/>
    </location>
</feature>